<proteinExistence type="predicted"/>
<feature type="compositionally biased region" description="Acidic residues" evidence="1">
    <location>
        <begin position="129"/>
        <end position="140"/>
    </location>
</feature>
<evidence type="ECO:0000256" key="1">
    <source>
        <dbReference type="SAM" id="MobiDB-lite"/>
    </source>
</evidence>
<gene>
    <name evidence="2" type="ORF">GQS65_18910</name>
</gene>
<dbReference type="EMBL" id="WSZK01000036">
    <property type="protein sequence ID" value="MWG36531.1"/>
    <property type="molecule type" value="Genomic_DNA"/>
</dbReference>
<name>A0A6B0GR17_9EURY</name>
<sequence length="209" mass="22945">MPHDTAASGSVSASLFESAVPTASVETDAEDAESPTEQTTLRPYCGTSLVAIPQDFDVEAWQAGDVPHPFDWAIRDRITTVLTAGKVTSGRRLHLLAEECDCAESRARQRETWQVTLTNDATDDRPTWTDDESADEDEDGPTAACEVSPTRGWMDKPPGVFPPGYDPWCSKCVRRVLPAEYQPALAALRTARRGDQTDLELLRAPEGRR</sequence>
<evidence type="ECO:0000313" key="2">
    <source>
        <dbReference type="EMBL" id="MWG36531.1"/>
    </source>
</evidence>
<feature type="region of interest" description="Disordered" evidence="1">
    <location>
        <begin position="119"/>
        <end position="155"/>
    </location>
</feature>
<comment type="caution">
    <text evidence="2">The sequence shown here is derived from an EMBL/GenBank/DDBJ whole genome shotgun (WGS) entry which is preliminary data.</text>
</comment>
<dbReference type="AlphaFoldDB" id="A0A6B0GR17"/>
<protein>
    <submittedName>
        <fullName evidence="2">Uncharacterized protein</fullName>
    </submittedName>
</protein>
<accession>A0A6B0GR17</accession>
<reference evidence="2 3" key="1">
    <citation type="submission" date="2019-12" db="EMBL/GenBank/DDBJ databases">
        <title>Halocatena pleomorpha gen. nov. sp. nov., an extremely halophilic archaeon of family Halobacteriaceae isolated from saltpan soil.</title>
        <authorList>
            <person name="Pal Y."/>
            <person name="Verma A."/>
            <person name="Krishnamurthi S."/>
            <person name="Kumar P."/>
        </authorList>
    </citation>
    <scope>NUCLEOTIDE SEQUENCE [LARGE SCALE GENOMIC DNA]</scope>
    <source>
        <strain evidence="2 3">JCM 16495</strain>
    </source>
</reference>
<keyword evidence="3" id="KW-1185">Reference proteome</keyword>
<organism evidence="2 3">
    <name type="scientific">Halomarina oriensis</name>
    <dbReference type="NCBI Taxonomy" id="671145"/>
    <lineage>
        <taxon>Archaea</taxon>
        <taxon>Methanobacteriati</taxon>
        <taxon>Methanobacteriota</taxon>
        <taxon>Stenosarchaea group</taxon>
        <taxon>Halobacteria</taxon>
        <taxon>Halobacteriales</taxon>
        <taxon>Natronomonadaceae</taxon>
        <taxon>Halomarina</taxon>
    </lineage>
</organism>
<dbReference type="RefSeq" id="WP_158206184.1">
    <property type="nucleotide sequence ID" value="NZ_WSZK01000036.1"/>
</dbReference>
<evidence type="ECO:0000313" key="3">
    <source>
        <dbReference type="Proteomes" id="UP000451471"/>
    </source>
</evidence>
<dbReference type="Proteomes" id="UP000451471">
    <property type="component" value="Unassembled WGS sequence"/>
</dbReference>
<feature type="region of interest" description="Disordered" evidence="1">
    <location>
        <begin position="19"/>
        <end position="40"/>
    </location>
</feature>